<keyword evidence="6" id="KW-1185">Reference proteome</keyword>
<dbReference type="InterPro" id="IPR037873">
    <property type="entry name" value="BamE-like"/>
</dbReference>
<name>A0ABV2ID34_9HYPH</name>
<evidence type="ECO:0000256" key="3">
    <source>
        <dbReference type="SAM" id="SignalP"/>
    </source>
</evidence>
<dbReference type="Pfam" id="PF04355">
    <property type="entry name" value="BamE"/>
    <property type="match status" value="1"/>
</dbReference>
<protein>
    <submittedName>
        <fullName evidence="5">Outer membrane protein assembly factor BamE (Lipoprotein component of BamABCDE complex)</fullName>
    </submittedName>
</protein>
<feature type="signal peptide" evidence="3">
    <location>
        <begin position="1"/>
        <end position="21"/>
    </location>
</feature>
<reference evidence="5 6" key="1">
    <citation type="submission" date="2024-06" db="EMBL/GenBank/DDBJ databases">
        <title>Genomic Encyclopedia of Type Strains, Phase IV (KMG-IV): sequencing the most valuable type-strain genomes for metagenomic binning, comparative biology and taxonomic classification.</title>
        <authorList>
            <person name="Goeker M."/>
        </authorList>
    </citation>
    <scope>NUCLEOTIDE SEQUENCE [LARGE SCALE GENOMIC DNA]</scope>
    <source>
        <strain evidence="5 6">DSM 28102</strain>
    </source>
</reference>
<comment type="caution">
    <text evidence="5">The sequence shown here is derived from an EMBL/GenBank/DDBJ whole genome shotgun (WGS) entry which is preliminary data.</text>
</comment>
<accession>A0ABV2ID34</accession>
<organism evidence="5 6">
    <name type="scientific">Martelella mangrovi</name>
    <dbReference type="NCBI Taxonomy" id="1397477"/>
    <lineage>
        <taxon>Bacteria</taxon>
        <taxon>Pseudomonadati</taxon>
        <taxon>Pseudomonadota</taxon>
        <taxon>Alphaproteobacteria</taxon>
        <taxon>Hyphomicrobiales</taxon>
        <taxon>Aurantimonadaceae</taxon>
        <taxon>Martelella</taxon>
    </lineage>
</organism>
<feature type="domain" description="Outer membrane protein assembly factor BamE" evidence="4">
    <location>
        <begin position="52"/>
        <end position="119"/>
    </location>
</feature>
<dbReference type="RefSeq" id="WP_354434714.1">
    <property type="nucleotide sequence ID" value="NZ_JBEPLY010000009.1"/>
</dbReference>
<evidence type="ECO:0000313" key="5">
    <source>
        <dbReference type="EMBL" id="MET3600836.1"/>
    </source>
</evidence>
<dbReference type="Gene3D" id="3.30.1450.10">
    <property type="match status" value="1"/>
</dbReference>
<evidence type="ECO:0000313" key="6">
    <source>
        <dbReference type="Proteomes" id="UP001549164"/>
    </source>
</evidence>
<gene>
    <name evidence="5" type="ORF">ABID12_002787</name>
</gene>
<evidence type="ECO:0000256" key="1">
    <source>
        <dbReference type="ARBA" id="ARBA00022729"/>
    </source>
</evidence>
<dbReference type="Proteomes" id="UP001549164">
    <property type="component" value="Unassembled WGS sequence"/>
</dbReference>
<feature type="chain" id="PRO_5046121924" evidence="3">
    <location>
        <begin position="22"/>
        <end position="136"/>
    </location>
</feature>
<evidence type="ECO:0000259" key="4">
    <source>
        <dbReference type="Pfam" id="PF04355"/>
    </source>
</evidence>
<proteinExistence type="predicted"/>
<keyword evidence="1 3" id="KW-0732">Signal</keyword>
<dbReference type="EMBL" id="JBEPLY010000009">
    <property type="protein sequence ID" value="MET3600836.1"/>
    <property type="molecule type" value="Genomic_DNA"/>
</dbReference>
<dbReference type="InterPro" id="IPR007450">
    <property type="entry name" value="BamE_dom"/>
</dbReference>
<keyword evidence="2" id="KW-0472">Membrane</keyword>
<sequence>MLKRVSIAVLAGAIFVGPAFAGGLNEQKANMRFESVTPALTELDANFVRDGKPVTVELVRQVEIGAAQEQVASLLGQPVQAAKRGNTSVWDYNLKFTTARDGEIVCQYKVLFDKTQKVDETVWRRPQCRDLMTGRG</sequence>
<evidence type="ECO:0000256" key="2">
    <source>
        <dbReference type="ARBA" id="ARBA00023136"/>
    </source>
</evidence>